<feature type="binding site" evidence="11">
    <location>
        <begin position="10"/>
        <end position="15"/>
    </location>
    <ligand>
        <name>ATP</name>
        <dbReference type="ChEBI" id="CHEBI:30616"/>
    </ligand>
</feature>
<feature type="binding site" evidence="11">
    <location>
        <position position="14"/>
    </location>
    <ligand>
        <name>Mg(2+)</name>
        <dbReference type="ChEBI" id="CHEBI:18420"/>
    </ligand>
</feature>
<comment type="cofactor">
    <cofactor evidence="11">
        <name>Mg(2+)</name>
        <dbReference type="ChEBI" id="CHEBI:18420"/>
    </cofactor>
    <text evidence="11">Binds 1 Mg(2+) ion per subunit.</text>
</comment>
<dbReference type="CDD" id="cd00464">
    <property type="entry name" value="SK"/>
    <property type="match status" value="1"/>
</dbReference>
<keyword evidence="11" id="KW-0479">Metal-binding</keyword>
<comment type="subcellular location">
    <subcellularLocation>
        <location evidence="11">Cytoplasm</location>
    </subcellularLocation>
</comment>
<comment type="function">
    <text evidence="11">Catalyzes the specific phosphorylation of the 3-hydroxyl group of shikimic acid using ATP as a cosubstrate.</text>
</comment>
<dbReference type="GO" id="GO:0016301">
    <property type="term" value="F:kinase activity"/>
    <property type="evidence" value="ECO:0007669"/>
    <property type="project" value="UniProtKB-KW"/>
</dbReference>
<keyword evidence="9 11" id="KW-0057">Aromatic amino acid biosynthesis</keyword>
<evidence type="ECO:0000256" key="5">
    <source>
        <dbReference type="ARBA" id="ARBA00022679"/>
    </source>
</evidence>
<evidence type="ECO:0000256" key="2">
    <source>
        <dbReference type="ARBA" id="ARBA00006997"/>
    </source>
</evidence>
<dbReference type="PANTHER" id="PTHR21087">
    <property type="entry name" value="SHIKIMATE KINASE"/>
    <property type="match status" value="1"/>
</dbReference>
<name>A0ABP7ZEL9_9MICO</name>
<dbReference type="PROSITE" id="PS01128">
    <property type="entry name" value="SHIKIMATE_KINASE"/>
    <property type="match status" value="1"/>
</dbReference>
<evidence type="ECO:0000313" key="12">
    <source>
        <dbReference type="EMBL" id="GAA4155388.1"/>
    </source>
</evidence>
<comment type="pathway">
    <text evidence="1 11">Metabolic intermediate biosynthesis; chorismate biosynthesis; chorismate from D-erythrose 4-phosphate and phosphoenolpyruvate: step 5/7.</text>
</comment>
<keyword evidence="11" id="KW-0963">Cytoplasm</keyword>
<dbReference type="InterPro" id="IPR000623">
    <property type="entry name" value="Shikimate_kinase/TSH1"/>
</dbReference>
<protein>
    <recommendedName>
        <fullName evidence="3 11">Shikimate kinase</fullName>
        <shortName evidence="11">SK</shortName>
        <ecNumber evidence="3 11">2.7.1.71</ecNumber>
    </recommendedName>
</protein>
<dbReference type="Pfam" id="PF01202">
    <property type="entry name" value="SKI"/>
    <property type="match status" value="1"/>
</dbReference>
<dbReference type="SUPFAM" id="SSF52540">
    <property type="entry name" value="P-loop containing nucleoside triphosphate hydrolases"/>
    <property type="match status" value="1"/>
</dbReference>
<evidence type="ECO:0000313" key="13">
    <source>
        <dbReference type="Proteomes" id="UP001415169"/>
    </source>
</evidence>
<comment type="subunit">
    <text evidence="11">Monomer.</text>
</comment>
<evidence type="ECO:0000256" key="10">
    <source>
        <dbReference type="ARBA" id="ARBA00048567"/>
    </source>
</evidence>
<reference evidence="12" key="1">
    <citation type="journal article" date="2014" name="Int. J. Syst. Evol. Microbiol.">
        <title>Complete genome of a new Firmicutes species belonging to the dominant human colonic microbiota ('Ruminococcus bicirculans') reveals two chromosomes and a selective capacity to utilize plant glucans.</title>
        <authorList>
            <consortium name="NISC Comparative Sequencing Program"/>
            <person name="Wegmann U."/>
            <person name="Louis P."/>
            <person name="Goesmann A."/>
            <person name="Henrissat B."/>
            <person name="Duncan S.H."/>
            <person name="Flint H.J."/>
        </authorList>
    </citation>
    <scope>NUCLEOTIDE SEQUENCE</scope>
    <source>
        <strain evidence="12">JCM 17590</strain>
    </source>
</reference>
<dbReference type="Proteomes" id="UP001415169">
    <property type="component" value="Unassembled WGS sequence"/>
</dbReference>
<comment type="catalytic activity">
    <reaction evidence="10 11">
        <text>shikimate + ATP = 3-phosphoshikimate + ADP + H(+)</text>
        <dbReference type="Rhea" id="RHEA:13121"/>
        <dbReference type="ChEBI" id="CHEBI:15378"/>
        <dbReference type="ChEBI" id="CHEBI:30616"/>
        <dbReference type="ChEBI" id="CHEBI:36208"/>
        <dbReference type="ChEBI" id="CHEBI:145989"/>
        <dbReference type="ChEBI" id="CHEBI:456216"/>
        <dbReference type="EC" id="2.7.1.71"/>
    </reaction>
</comment>
<feature type="binding site" evidence="11">
    <location>
        <position position="129"/>
    </location>
    <ligand>
        <name>substrate</name>
    </ligand>
</feature>
<evidence type="ECO:0000256" key="11">
    <source>
        <dbReference type="HAMAP-Rule" id="MF_00109"/>
    </source>
</evidence>
<keyword evidence="4 11" id="KW-0028">Amino-acid biosynthesis</keyword>
<dbReference type="PRINTS" id="PR01100">
    <property type="entry name" value="SHIKIMTKNASE"/>
</dbReference>
<dbReference type="HAMAP" id="MF_00109">
    <property type="entry name" value="Shikimate_kinase"/>
    <property type="match status" value="1"/>
</dbReference>
<evidence type="ECO:0000256" key="8">
    <source>
        <dbReference type="ARBA" id="ARBA00022840"/>
    </source>
</evidence>
<dbReference type="RefSeq" id="WP_344790090.1">
    <property type="nucleotide sequence ID" value="NZ_BAABBV010000001.1"/>
</dbReference>
<feature type="binding site" evidence="11">
    <location>
        <position position="113"/>
    </location>
    <ligand>
        <name>ATP</name>
        <dbReference type="ChEBI" id="CHEBI:30616"/>
    </ligand>
</feature>
<organism evidence="12 13">
    <name type="scientific">Gryllotalpicola daejeonensis</name>
    <dbReference type="NCBI Taxonomy" id="993087"/>
    <lineage>
        <taxon>Bacteria</taxon>
        <taxon>Bacillati</taxon>
        <taxon>Actinomycetota</taxon>
        <taxon>Actinomycetes</taxon>
        <taxon>Micrococcales</taxon>
        <taxon>Microbacteriaceae</taxon>
        <taxon>Gryllotalpicola</taxon>
    </lineage>
</organism>
<feature type="binding site" evidence="11">
    <location>
        <position position="146"/>
    </location>
    <ligand>
        <name>ATP</name>
        <dbReference type="ChEBI" id="CHEBI:30616"/>
    </ligand>
</feature>
<evidence type="ECO:0000256" key="3">
    <source>
        <dbReference type="ARBA" id="ARBA00012154"/>
    </source>
</evidence>
<evidence type="ECO:0000256" key="6">
    <source>
        <dbReference type="ARBA" id="ARBA00022741"/>
    </source>
</evidence>
<proteinExistence type="inferred from homology"/>
<sequence>MAIVLIGPPAAGKSKIGKKLAKLLGKSFIDTDAIIVRDHGAITDIFREHGEAHFRRIERTAVIEALSQDAIIAFGGGAVLDENTQRDLEQHIVVLLDVDAESVEGRIKADGKRPLVPDIDAWKALVAARRPLYERLADRRVETANRPRDEIAQELADWVHNGGAFTE</sequence>
<evidence type="ECO:0000256" key="9">
    <source>
        <dbReference type="ARBA" id="ARBA00023141"/>
    </source>
</evidence>
<gene>
    <name evidence="11" type="primary">aroK</name>
    <name evidence="12" type="ORF">GCM10022286_04280</name>
</gene>
<keyword evidence="8 11" id="KW-0067">ATP-binding</keyword>
<dbReference type="InterPro" id="IPR031322">
    <property type="entry name" value="Shikimate/glucono_kinase"/>
</dbReference>
<evidence type="ECO:0000256" key="7">
    <source>
        <dbReference type="ARBA" id="ARBA00022777"/>
    </source>
</evidence>
<comment type="caution">
    <text evidence="12">The sequence shown here is derived from an EMBL/GenBank/DDBJ whole genome shotgun (WGS) entry which is preliminary data.</text>
</comment>
<keyword evidence="5 11" id="KW-0808">Transferase</keyword>
<dbReference type="InterPro" id="IPR027417">
    <property type="entry name" value="P-loop_NTPase"/>
</dbReference>
<dbReference type="InterPro" id="IPR023000">
    <property type="entry name" value="Shikimate_kinase_CS"/>
</dbReference>
<keyword evidence="7 11" id="KW-0418">Kinase</keyword>
<feature type="binding site" evidence="11">
    <location>
        <position position="55"/>
    </location>
    <ligand>
        <name>substrate</name>
    </ligand>
</feature>
<evidence type="ECO:0000256" key="1">
    <source>
        <dbReference type="ARBA" id="ARBA00004842"/>
    </source>
</evidence>
<keyword evidence="13" id="KW-1185">Reference proteome</keyword>
<dbReference type="EMBL" id="BAABBV010000001">
    <property type="protein sequence ID" value="GAA4155388.1"/>
    <property type="molecule type" value="Genomic_DNA"/>
</dbReference>
<feature type="binding site" evidence="11">
    <location>
        <position position="32"/>
    </location>
    <ligand>
        <name>substrate</name>
    </ligand>
</feature>
<keyword evidence="11" id="KW-0460">Magnesium</keyword>
<dbReference type="EC" id="2.7.1.71" evidence="3 11"/>
<accession>A0ABP7ZEL9</accession>
<feature type="binding site" evidence="11">
    <location>
        <position position="76"/>
    </location>
    <ligand>
        <name>substrate</name>
    </ligand>
</feature>
<reference evidence="12" key="2">
    <citation type="submission" date="2023-12" db="EMBL/GenBank/DDBJ databases">
        <authorList>
            <person name="Sun Q."/>
            <person name="Inoue M."/>
        </authorList>
    </citation>
    <scope>NUCLEOTIDE SEQUENCE</scope>
    <source>
        <strain evidence="12">JCM 17590</strain>
    </source>
</reference>
<evidence type="ECO:0000256" key="4">
    <source>
        <dbReference type="ARBA" id="ARBA00022605"/>
    </source>
</evidence>
<comment type="similarity">
    <text evidence="2 11">Belongs to the shikimate kinase family.</text>
</comment>
<keyword evidence="6 11" id="KW-0547">Nucleotide-binding</keyword>
<dbReference type="Gene3D" id="3.40.50.300">
    <property type="entry name" value="P-loop containing nucleotide triphosphate hydrolases"/>
    <property type="match status" value="1"/>
</dbReference>
<dbReference type="PANTHER" id="PTHR21087:SF16">
    <property type="entry name" value="SHIKIMATE KINASE 1, CHLOROPLASTIC"/>
    <property type="match status" value="1"/>
</dbReference>